<evidence type="ECO:0000313" key="10">
    <source>
        <dbReference type="EMBL" id="QQP90316.1"/>
    </source>
</evidence>
<sequence>MAVGLDPFVLGAASREPDRSLLLARSLTRRLRFVAVLTVVFVAGLTAVFLLLFREVESREQAVRTTYETRFALETLRGAFDRAAAPGAERPDLLRERIAEVGEALSTLSRVAAGDGANRAELERLVGFVRERLDEPDGPGDAAEVDRRIEALQAGQEADLKERIAWIDRLGDCALYGGGALGCAKVLILGVLLGQAARMARREADMVGERAVLLRELNHRVGNSLATAVAFLQLQAAQISDPRLLGTFREAQNRIMALGQVHRRLLQAEAVTALDLSTLLPGLADELARSLGAEERVSVTADPAVVPVEVAIAMAIIMTELTTNAVLHGCRKDAGCDVAIRLDAGTDGGLSLSVRDSGGGLPADFDPRASGRAGLRIVAALVDQVGGSLSYEADGFTEARVRVPSRIP</sequence>
<comment type="catalytic activity">
    <reaction evidence="1">
        <text>ATP + protein L-histidine = ADP + protein N-phospho-L-histidine.</text>
        <dbReference type="EC" id="2.7.13.3"/>
    </reaction>
</comment>
<dbReference type="PANTHER" id="PTHR41523:SF8">
    <property type="entry name" value="ETHYLENE RESPONSE SENSOR PROTEIN"/>
    <property type="match status" value="1"/>
</dbReference>
<dbReference type="Pfam" id="PF07568">
    <property type="entry name" value="HisKA_2"/>
    <property type="match status" value="1"/>
</dbReference>
<protein>
    <recommendedName>
        <fullName evidence="2">histidine kinase</fullName>
        <ecNumber evidence="2">2.7.13.3</ecNumber>
    </recommendedName>
</protein>
<evidence type="ECO:0000313" key="11">
    <source>
        <dbReference type="Proteomes" id="UP000595197"/>
    </source>
</evidence>
<evidence type="ECO:0000256" key="6">
    <source>
        <dbReference type="ARBA" id="ARBA00022777"/>
    </source>
</evidence>
<keyword evidence="8" id="KW-1133">Transmembrane helix</keyword>
<evidence type="ECO:0000256" key="7">
    <source>
        <dbReference type="ARBA" id="ARBA00022840"/>
    </source>
</evidence>
<dbReference type="Gene3D" id="3.30.565.10">
    <property type="entry name" value="Histidine kinase-like ATPase, C-terminal domain"/>
    <property type="match status" value="1"/>
</dbReference>
<dbReference type="Proteomes" id="UP000595197">
    <property type="component" value="Chromosome"/>
</dbReference>
<keyword evidence="5" id="KW-0547">Nucleotide-binding</keyword>
<dbReference type="InterPro" id="IPR003594">
    <property type="entry name" value="HATPase_dom"/>
</dbReference>
<reference evidence="10" key="1">
    <citation type="submission" date="2021-02" db="EMBL/GenBank/DDBJ databases">
        <title>Skermanella TT6 skin isolate.</title>
        <authorList>
            <person name="Lee K."/>
            <person name="Ganzorig M."/>
        </authorList>
    </citation>
    <scope>NUCLEOTIDE SEQUENCE</scope>
    <source>
        <strain evidence="10">TT6</strain>
    </source>
</reference>
<organism evidence="10 11">
    <name type="scientific">Skermanella cutis</name>
    <dbReference type="NCBI Taxonomy" id="2775420"/>
    <lineage>
        <taxon>Bacteria</taxon>
        <taxon>Pseudomonadati</taxon>
        <taxon>Pseudomonadota</taxon>
        <taxon>Alphaproteobacteria</taxon>
        <taxon>Rhodospirillales</taxon>
        <taxon>Azospirillaceae</taxon>
        <taxon>Skermanella</taxon>
    </lineage>
</organism>
<keyword evidence="3" id="KW-0597">Phosphoprotein</keyword>
<dbReference type="EC" id="2.7.13.3" evidence="2"/>
<dbReference type="SUPFAM" id="SSF55874">
    <property type="entry name" value="ATPase domain of HSP90 chaperone/DNA topoisomerase II/histidine kinase"/>
    <property type="match status" value="1"/>
</dbReference>
<name>A0ABX7BB79_9PROT</name>
<keyword evidence="11" id="KW-1185">Reference proteome</keyword>
<keyword evidence="6 10" id="KW-0418">Kinase</keyword>
<keyword evidence="8" id="KW-0472">Membrane</keyword>
<keyword evidence="8" id="KW-0812">Transmembrane</keyword>
<dbReference type="RefSeq" id="WP_201077325.1">
    <property type="nucleotide sequence ID" value="NZ_CP067420.1"/>
</dbReference>
<keyword evidence="7" id="KW-0067">ATP-binding</keyword>
<dbReference type="PANTHER" id="PTHR41523">
    <property type="entry name" value="TWO-COMPONENT SYSTEM SENSOR PROTEIN"/>
    <property type="match status" value="1"/>
</dbReference>
<evidence type="ECO:0000256" key="8">
    <source>
        <dbReference type="SAM" id="Phobius"/>
    </source>
</evidence>
<dbReference type="EMBL" id="CP067420">
    <property type="protein sequence ID" value="QQP90316.1"/>
    <property type="molecule type" value="Genomic_DNA"/>
</dbReference>
<dbReference type="Pfam" id="PF02518">
    <property type="entry name" value="HATPase_c"/>
    <property type="match status" value="1"/>
</dbReference>
<dbReference type="GO" id="GO:0016301">
    <property type="term" value="F:kinase activity"/>
    <property type="evidence" value="ECO:0007669"/>
    <property type="project" value="UniProtKB-KW"/>
</dbReference>
<feature type="domain" description="Histidine kinase/HSP90-like ATPase" evidence="9">
    <location>
        <begin position="309"/>
        <end position="407"/>
    </location>
</feature>
<dbReference type="SMART" id="SM00387">
    <property type="entry name" value="HATPase_c"/>
    <property type="match status" value="1"/>
</dbReference>
<evidence type="ECO:0000256" key="1">
    <source>
        <dbReference type="ARBA" id="ARBA00000085"/>
    </source>
</evidence>
<accession>A0ABX7BB79</accession>
<evidence type="ECO:0000256" key="5">
    <source>
        <dbReference type="ARBA" id="ARBA00022741"/>
    </source>
</evidence>
<evidence type="ECO:0000259" key="9">
    <source>
        <dbReference type="SMART" id="SM00387"/>
    </source>
</evidence>
<evidence type="ECO:0000256" key="2">
    <source>
        <dbReference type="ARBA" id="ARBA00012438"/>
    </source>
</evidence>
<proteinExistence type="predicted"/>
<evidence type="ECO:0000256" key="3">
    <source>
        <dbReference type="ARBA" id="ARBA00022553"/>
    </source>
</evidence>
<dbReference type="InterPro" id="IPR036890">
    <property type="entry name" value="HATPase_C_sf"/>
</dbReference>
<dbReference type="InterPro" id="IPR011495">
    <property type="entry name" value="Sig_transdc_His_kin_sub2_dim/P"/>
</dbReference>
<feature type="transmembrane region" description="Helical" evidence="8">
    <location>
        <begin position="33"/>
        <end position="53"/>
    </location>
</feature>
<evidence type="ECO:0000256" key="4">
    <source>
        <dbReference type="ARBA" id="ARBA00022679"/>
    </source>
</evidence>
<gene>
    <name evidence="10" type="ORF">IGS68_03395</name>
</gene>
<keyword evidence="4" id="KW-0808">Transferase</keyword>